<dbReference type="RefSeq" id="WP_120384766.1">
    <property type="nucleotide sequence ID" value="NZ_RAXT01000036.1"/>
</dbReference>
<sequence>MTINHDVDVSKAREKYKVLYEYFKLQFEDAKGQYFKLEDKSSKYLTFLNIFIPLYIFGFTFVLSKIPEINQLLLLSLSLSIICSFLCFCSSWSFIFRSLKMMTIPKMPADREVVEFFHTHENLESIYCFQVNLYREGILLYNDVNDNKIRLINIAYKEIAFGSWSFMLSICLLLAINWIYL</sequence>
<proteinExistence type="predicted"/>
<comment type="caution">
    <text evidence="2">The sequence shown here is derived from an EMBL/GenBank/DDBJ whole genome shotgun (WGS) entry which is preliminary data.</text>
</comment>
<protein>
    <submittedName>
        <fullName evidence="2">Uncharacterized protein</fullName>
    </submittedName>
</protein>
<keyword evidence="3" id="KW-1185">Reference proteome</keyword>
<evidence type="ECO:0000313" key="2">
    <source>
        <dbReference type="EMBL" id="RKG36721.1"/>
    </source>
</evidence>
<keyword evidence="1" id="KW-0472">Membrane</keyword>
<feature type="transmembrane region" description="Helical" evidence="1">
    <location>
        <begin position="72"/>
        <end position="96"/>
    </location>
</feature>
<dbReference type="OrthoDB" id="6712519at2"/>
<keyword evidence="1" id="KW-1133">Transmembrane helix</keyword>
<dbReference type="Proteomes" id="UP000280405">
    <property type="component" value="Unassembled WGS sequence"/>
</dbReference>
<accession>A0A3A8F6E5</accession>
<dbReference type="AlphaFoldDB" id="A0A3A8F6E5"/>
<evidence type="ECO:0000256" key="1">
    <source>
        <dbReference type="SAM" id="Phobius"/>
    </source>
</evidence>
<gene>
    <name evidence="2" type="ORF">D7V20_13795</name>
</gene>
<organism evidence="2 3">
    <name type="scientific">Acinetobacter rongchengensis</name>
    <dbReference type="NCBI Taxonomy" id="2419601"/>
    <lineage>
        <taxon>Bacteria</taxon>
        <taxon>Pseudomonadati</taxon>
        <taxon>Pseudomonadota</taxon>
        <taxon>Gammaproteobacteria</taxon>
        <taxon>Moraxellales</taxon>
        <taxon>Moraxellaceae</taxon>
        <taxon>Acinetobacter</taxon>
    </lineage>
</organism>
<feature type="transmembrane region" description="Helical" evidence="1">
    <location>
        <begin position="44"/>
        <end position="66"/>
    </location>
</feature>
<keyword evidence="1" id="KW-0812">Transmembrane</keyword>
<name>A0A3A8F6E5_9GAMM</name>
<dbReference type="EMBL" id="RAXT01000036">
    <property type="protein sequence ID" value="RKG36721.1"/>
    <property type="molecule type" value="Genomic_DNA"/>
</dbReference>
<evidence type="ECO:0000313" key="3">
    <source>
        <dbReference type="Proteomes" id="UP000280405"/>
    </source>
</evidence>
<reference evidence="2 3" key="1">
    <citation type="submission" date="2018-09" db="EMBL/GenBank/DDBJ databases">
        <title>The draft genome of Acinetobacter spp. strains.</title>
        <authorList>
            <person name="Qin J."/>
            <person name="Feng Y."/>
            <person name="Zong Z."/>
        </authorList>
    </citation>
    <scope>NUCLEOTIDE SEQUENCE [LARGE SCALE GENOMIC DNA]</scope>
    <source>
        <strain evidence="2 3">WCHAc060115</strain>
    </source>
</reference>
<feature type="transmembrane region" description="Helical" evidence="1">
    <location>
        <begin position="159"/>
        <end position="180"/>
    </location>
</feature>